<dbReference type="InterPro" id="IPR004358">
    <property type="entry name" value="Sig_transdc_His_kin-like_C"/>
</dbReference>
<evidence type="ECO:0000256" key="1">
    <source>
        <dbReference type="ARBA" id="ARBA00000085"/>
    </source>
</evidence>
<feature type="transmembrane region" description="Helical" evidence="9">
    <location>
        <begin position="62"/>
        <end position="79"/>
    </location>
</feature>
<evidence type="ECO:0000256" key="3">
    <source>
        <dbReference type="ARBA" id="ARBA00022553"/>
    </source>
</evidence>
<dbReference type="Gene3D" id="3.30.565.10">
    <property type="entry name" value="Histidine kinase-like ATPase, C-terminal domain"/>
    <property type="match status" value="1"/>
</dbReference>
<protein>
    <recommendedName>
        <fullName evidence="2">histidine kinase</fullName>
        <ecNumber evidence="2">2.7.13.3</ecNumber>
    </recommendedName>
</protein>
<dbReference type="EMBL" id="SWVK01000010">
    <property type="protein sequence ID" value="NFN35232.1"/>
    <property type="molecule type" value="Genomic_DNA"/>
</dbReference>
<dbReference type="OrthoDB" id="1677679at2"/>
<name>A0A0L9Y983_CLOBO</name>
<dbReference type="PANTHER" id="PTHR43065:SF10">
    <property type="entry name" value="PEROXIDE STRESS-ACTIVATED HISTIDINE KINASE MAK3"/>
    <property type="match status" value="1"/>
</dbReference>
<evidence type="ECO:0000313" key="13">
    <source>
        <dbReference type="Proteomes" id="UP000473681"/>
    </source>
</evidence>
<feature type="transmembrane region" description="Helical" evidence="9">
    <location>
        <begin position="160"/>
        <end position="181"/>
    </location>
</feature>
<comment type="catalytic activity">
    <reaction evidence="1">
        <text>ATP + protein L-histidine = ADP + protein N-phospho-L-histidine.</text>
        <dbReference type="EC" id="2.7.13.3"/>
    </reaction>
</comment>
<accession>A0A0L9Y983</accession>
<keyword evidence="9" id="KW-0812">Transmembrane</keyword>
<keyword evidence="9" id="KW-1133">Transmembrane helix</keyword>
<dbReference type="SUPFAM" id="SSF55874">
    <property type="entry name" value="ATPase domain of HSP90 chaperone/DNA topoisomerase II/histidine kinase"/>
    <property type="match status" value="1"/>
</dbReference>
<keyword evidence="5" id="KW-0547">Nucleotide-binding</keyword>
<dbReference type="PRINTS" id="PR00344">
    <property type="entry name" value="BCTRLSENSOR"/>
</dbReference>
<dbReference type="InterPro" id="IPR005467">
    <property type="entry name" value="His_kinase_dom"/>
</dbReference>
<evidence type="ECO:0000259" key="10">
    <source>
        <dbReference type="PROSITE" id="PS50109"/>
    </source>
</evidence>
<feature type="transmembrane region" description="Helical" evidence="9">
    <location>
        <begin position="38"/>
        <end position="56"/>
    </location>
</feature>
<sequence>MVIKLVDTLNSMLQSIFFVYVIDYCIEDNYKKNTIQKVSAVLILFLVMNILDYLFGNLSICIFIIHFFIIIVIGCFLYKKKFYSSLVAYTIMYFFIAFNVNIFGNLFFGFLKNLISLKNRDILMVCVIYIPQIIMGIFILKYKEKIKSIHDQILLIKPSVTTLIIINCSMDFIAAFYLIFYKNESELLRNLMSMTLTLFLGIIILYFINIDIKSHKILELNKTLYDKNLELTTVQNSYAKEITYMHDLYCMKKIDKIGEKLKDIINKSNVEADIKLNENNTLINNIVRKIKYDGVNIIVEDEGSLNNANITEIELYRIISNIVNNAVKAMKETGILIIKTYDIKDYVVIIIENNGPKIEEKNICKIFEAGFTTKNNTEKNHGYGLSIVKELIEKYGGNINLISNDVSTKFEIKLPLND</sequence>
<evidence type="ECO:0000256" key="9">
    <source>
        <dbReference type="SAM" id="Phobius"/>
    </source>
</evidence>
<dbReference type="Proteomes" id="UP000473681">
    <property type="component" value="Unassembled WGS sequence"/>
</dbReference>
<dbReference type="AlphaFoldDB" id="A0A0L9Y983"/>
<keyword evidence="7 11" id="KW-0067">ATP-binding</keyword>
<dbReference type="InterPro" id="IPR036890">
    <property type="entry name" value="HATPase_C_sf"/>
</dbReference>
<evidence type="ECO:0000313" key="11">
    <source>
        <dbReference type="EMBL" id="NFF89484.1"/>
    </source>
</evidence>
<evidence type="ECO:0000313" key="14">
    <source>
        <dbReference type="Proteomes" id="UP000476820"/>
    </source>
</evidence>
<dbReference type="GO" id="GO:0004673">
    <property type="term" value="F:protein histidine kinase activity"/>
    <property type="evidence" value="ECO:0007669"/>
    <property type="project" value="UniProtKB-EC"/>
</dbReference>
<dbReference type="GO" id="GO:0005524">
    <property type="term" value="F:ATP binding"/>
    <property type="evidence" value="ECO:0007669"/>
    <property type="project" value="UniProtKB-KW"/>
</dbReference>
<dbReference type="PROSITE" id="PS50109">
    <property type="entry name" value="HIS_KIN"/>
    <property type="match status" value="1"/>
</dbReference>
<evidence type="ECO:0000256" key="6">
    <source>
        <dbReference type="ARBA" id="ARBA00022777"/>
    </source>
</evidence>
<evidence type="ECO:0000256" key="5">
    <source>
        <dbReference type="ARBA" id="ARBA00022741"/>
    </source>
</evidence>
<dbReference type="Proteomes" id="UP000476820">
    <property type="component" value="Unassembled WGS sequence"/>
</dbReference>
<keyword evidence="3" id="KW-0597">Phosphoprotein</keyword>
<dbReference type="EMBL" id="SWOV01000073">
    <property type="protein sequence ID" value="NFF89484.1"/>
    <property type="molecule type" value="Genomic_DNA"/>
</dbReference>
<dbReference type="GO" id="GO:0000160">
    <property type="term" value="P:phosphorelay signal transduction system"/>
    <property type="evidence" value="ECO:0007669"/>
    <property type="project" value="UniProtKB-KW"/>
</dbReference>
<evidence type="ECO:0000313" key="12">
    <source>
        <dbReference type="EMBL" id="NFN35232.1"/>
    </source>
</evidence>
<feature type="transmembrane region" description="Helical" evidence="9">
    <location>
        <begin position="86"/>
        <end position="110"/>
    </location>
</feature>
<dbReference type="SMART" id="SM00387">
    <property type="entry name" value="HATPase_c"/>
    <property type="match status" value="1"/>
</dbReference>
<evidence type="ECO:0000256" key="2">
    <source>
        <dbReference type="ARBA" id="ARBA00012438"/>
    </source>
</evidence>
<gene>
    <name evidence="11" type="ORF">FC774_16770</name>
    <name evidence="12" type="ORF">FDB51_08810</name>
</gene>
<organism evidence="11 14">
    <name type="scientific">Clostridium botulinum</name>
    <dbReference type="NCBI Taxonomy" id="1491"/>
    <lineage>
        <taxon>Bacteria</taxon>
        <taxon>Bacillati</taxon>
        <taxon>Bacillota</taxon>
        <taxon>Clostridia</taxon>
        <taxon>Eubacteriales</taxon>
        <taxon>Clostridiaceae</taxon>
        <taxon>Clostridium</taxon>
    </lineage>
</organism>
<feature type="transmembrane region" description="Helical" evidence="9">
    <location>
        <begin position="122"/>
        <end position="140"/>
    </location>
</feature>
<evidence type="ECO:0000256" key="8">
    <source>
        <dbReference type="ARBA" id="ARBA00023012"/>
    </source>
</evidence>
<dbReference type="EC" id="2.7.13.3" evidence="2"/>
<keyword evidence="4" id="KW-0808">Transferase</keyword>
<evidence type="ECO:0000256" key="7">
    <source>
        <dbReference type="ARBA" id="ARBA00022840"/>
    </source>
</evidence>
<proteinExistence type="predicted"/>
<comment type="caution">
    <text evidence="11">The sequence shown here is derived from an EMBL/GenBank/DDBJ whole genome shotgun (WGS) entry which is preliminary data.</text>
</comment>
<feature type="transmembrane region" description="Helical" evidence="9">
    <location>
        <begin position="187"/>
        <end position="208"/>
    </location>
</feature>
<keyword evidence="9" id="KW-0472">Membrane</keyword>
<reference evidence="13 14" key="1">
    <citation type="submission" date="2019-04" db="EMBL/GenBank/DDBJ databases">
        <title>Genome sequencing of Clostridium botulinum Groups I-IV and Clostridium butyricum.</title>
        <authorList>
            <person name="Brunt J."/>
            <person name="Van Vliet A.H.M."/>
            <person name="Stringer S.C."/>
            <person name="Carter A.T."/>
            <person name="Peck M.W."/>
        </authorList>
    </citation>
    <scope>NUCLEOTIDE SEQUENCE [LARGE SCALE GENOMIC DNA]</scope>
    <source>
        <strain evidence="11 14">1605</strain>
        <strain evidence="12 13">CB-K-33E</strain>
    </source>
</reference>
<evidence type="ECO:0000256" key="4">
    <source>
        <dbReference type="ARBA" id="ARBA00022679"/>
    </source>
</evidence>
<dbReference type="InterPro" id="IPR003594">
    <property type="entry name" value="HATPase_dom"/>
</dbReference>
<dbReference type="PANTHER" id="PTHR43065">
    <property type="entry name" value="SENSOR HISTIDINE KINASE"/>
    <property type="match status" value="1"/>
</dbReference>
<keyword evidence="6" id="KW-0418">Kinase</keyword>
<dbReference type="Pfam" id="PF02518">
    <property type="entry name" value="HATPase_c"/>
    <property type="match status" value="1"/>
</dbReference>
<feature type="domain" description="Histidine kinase" evidence="10">
    <location>
        <begin position="253"/>
        <end position="418"/>
    </location>
</feature>
<keyword evidence="8" id="KW-0902">Two-component regulatory system</keyword>